<feature type="region of interest" description="Disordered" evidence="1">
    <location>
        <begin position="1"/>
        <end position="29"/>
    </location>
</feature>
<evidence type="ECO:0000313" key="4">
    <source>
        <dbReference type="Proteomes" id="UP001218188"/>
    </source>
</evidence>
<dbReference type="AlphaFoldDB" id="A0AAD6RYT4"/>
<name>A0AAD6RYT4_9AGAR</name>
<evidence type="ECO:0000313" key="2">
    <source>
        <dbReference type="EMBL" id="KAJ7017373.1"/>
    </source>
</evidence>
<protein>
    <submittedName>
        <fullName evidence="2">Uncharacterized protein</fullName>
    </submittedName>
</protein>
<accession>A0AAD6RYT4</accession>
<dbReference type="Proteomes" id="UP001218188">
    <property type="component" value="Unassembled WGS sequence"/>
</dbReference>
<feature type="compositionally biased region" description="Polar residues" evidence="1">
    <location>
        <begin position="9"/>
        <end position="20"/>
    </location>
</feature>
<comment type="caution">
    <text evidence="2">The sequence shown here is derived from an EMBL/GenBank/DDBJ whole genome shotgun (WGS) entry which is preliminary data.</text>
</comment>
<sequence>LRARLYSTERGSPSNTLVHTRTSRKQPSRYPCVESIMGGSRTQPHVHDVVVSVANGPYSAKFRVFFKRHQNLPHNGVLNLRGDVVVMRVGSKDPDSVVNLRSSDSRAMDFAIAQ</sequence>
<evidence type="ECO:0000256" key="1">
    <source>
        <dbReference type="SAM" id="MobiDB-lite"/>
    </source>
</evidence>
<dbReference type="EMBL" id="JARJCM010000413">
    <property type="protein sequence ID" value="KAJ7017373.1"/>
    <property type="molecule type" value="Genomic_DNA"/>
</dbReference>
<evidence type="ECO:0000313" key="3">
    <source>
        <dbReference type="EMBL" id="KAJ7018623.1"/>
    </source>
</evidence>
<feature type="non-terminal residue" evidence="2">
    <location>
        <position position="1"/>
    </location>
</feature>
<dbReference type="EMBL" id="JARJCM010000331">
    <property type="protein sequence ID" value="KAJ7018623.1"/>
    <property type="molecule type" value="Genomic_DNA"/>
</dbReference>
<organism evidence="2 4">
    <name type="scientific">Mycena alexandri</name>
    <dbReference type="NCBI Taxonomy" id="1745969"/>
    <lineage>
        <taxon>Eukaryota</taxon>
        <taxon>Fungi</taxon>
        <taxon>Dikarya</taxon>
        <taxon>Basidiomycota</taxon>
        <taxon>Agaricomycotina</taxon>
        <taxon>Agaricomycetes</taxon>
        <taxon>Agaricomycetidae</taxon>
        <taxon>Agaricales</taxon>
        <taxon>Marasmiineae</taxon>
        <taxon>Mycenaceae</taxon>
        <taxon>Mycena</taxon>
    </lineage>
</organism>
<proteinExistence type="predicted"/>
<keyword evidence="4" id="KW-1185">Reference proteome</keyword>
<reference evidence="2" key="1">
    <citation type="submission" date="2023-03" db="EMBL/GenBank/DDBJ databases">
        <title>Massive genome expansion in bonnet fungi (Mycena s.s.) driven by repeated elements and novel gene families across ecological guilds.</title>
        <authorList>
            <consortium name="Lawrence Berkeley National Laboratory"/>
            <person name="Harder C.B."/>
            <person name="Miyauchi S."/>
            <person name="Viragh M."/>
            <person name="Kuo A."/>
            <person name="Thoen E."/>
            <person name="Andreopoulos B."/>
            <person name="Lu D."/>
            <person name="Skrede I."/>
            <person name="Drula E."/>
            <person name="Henrissat B."/>
            <person name="Morin E."/>
            <person name="Kohler A."/>
            <person name="Barry K."/>
            <person name="LaButti K."/>
            <person name="Morin E."/>
            <person name="Salamov A."/>
            <person name="Lipzen A."/>
            <person name="Mereny Z."/>
            <person name="Hegedus B."/>
            <person name="Baldrian P."/>
            <person name="Stursova M."/>
            <person name="Weitz H."/>
            <person name="Taylor A."/>
            <person name="Grigoriev I.V."/>
            <person name="Nagy L.G."/>
            <person name="Martin F."/>
            <person name="Kauserud H."/>
        </authorList>
    </citation>
    <scope>NUCLEOTIDE SEQUENCE</scope>
    <source>
        <strain evidence="2">CBHHK200</strain>
    </source>
</reference>
<gene>
    <name evidence="3" type="ORF">C8F04DRAFT_976994</name>
    <name evidence="2" type="ORF">C8F04DRAFT_979496</name>
</gene>